<dbReference type="Gene3D" id="3.40.366.10">
    <property type="entry name" value="Malonyl-Coenzyme A Acyl Carrier Protein, domain 2"/>
    <property type="match status" value="1"/>
</dbReference>
<dbReference type="InterPro" id="IPR020843">
    <property type="entry name" value="ER"/>
</dbReference>
<dbReference type="SUPFAM" id="SSF52151">
    <property type="entry name" value="FabD/lysophospholipase-like"/>
    <property type="match status" value="1"/>
</dbReference>
<dbReference type="FunFam" id="1.10.1200.10:FF:000007">
    <property type="entry name" value="Probable polyketide synthase pks17"/>
    <property type="match status" value="1"/>
</dbReference>
<keyword evidence="4" id="KW-0597">Phosphoprotein</keyword>
<name>A0A0A0NVW9_STRRN</name>
<dbReference type="InterPro" id="IPR032821">
    <property type="entry name" value="PKS_assoc"/>
</dbReference>
<dbReference type="InterPro" id="IPR020841">
    <property type="entry name" value="PKS_Beta-ketoAc_synthase_dom"/>
</dbReference>
<dbReference type="GO" id="GO:0033068">
    <property type="term" value="P:macrolide biosynthetic process"/>
    <property type="evidence" value="ECO:0007669"/>
    <property type="project" value="UniProtKB-ARBA"/>
</dbReference>
<feature type="region of interest" description="C-terminal hotdog fold" evidence="9">
    <location>
        <begin position="1058"/>
        <end position="1201"/>
    </location>
</feature>
<dbReference type="InterPro" id="IPR049900">
    <property type="entry name" value="PKS_mFAS_DH"/>
</dbReference>
<dbReference type="InterPro" id="IPR014030">
    <property type="entry name" value="Ketoacyl_synth_N"/>
</dbReference>
<reference evidence="13 14" key="1">
    <citation type="journal article" date="2018" name="J. Biol. Chem.">
        <title>Discovery of the actinoplanic acid pathway in Streptomyces rapamycinicus reveals a genetically conserved synergism with rapamycin.</title>
        <authorList>
            <person name="Mrak P."/>
            <person name="Krastel P."/>
            <person name="Pivk Lukancic P."/>
            <person name="Tao J."/>
            <person name="Pistorius D."/>
            <person name="Moore C.M."/>
        </authorList>
    </citation>
    <scope>NUCLEOTIDE SEQUENCE [LARGE SCALE GENOMIC DNA]</scope>
    <source>
        <strain evidence="13 14">NRRL 5491</strain>
    </source>
</reference>
<proteinExistence type="predicted"/>
<dbReference type="InterPro" id="IPR057326">
    <property type="entry name" value="KR_dom"/>
</dbReference>
<evidence type="ECO:0000256" key="9">
    <source>
        <dbReference type="PROSITE-ProRule" id="PRU01363"/>
    </source>
</evidence>
<dbReference type="PROSITE" id="PS52004">
    <property type="entry name" value="KS3_2"/>
    <property type="match status" value="1"/>
</dbReference>
<keyword evidence="5" id="KW-0808">Transferase</keyword>
<dbReference type="Pfam" id="PF14765">
    <property type="entry name" value="PS-DH"/>
    <property type="match status" value="1"/>
</dbReference>
<feature type="domain" description="PKS/mFAS DH" evidence="12">
    <location>
        <begin position="925"/>
        <end position="1201"/>
    </location>
</feature>
<evidence type="ECO:0000256" key="7">
    <source>
        <dbReference type="ARBA" id="ARBA00023268"/>
    </source>
</evidence>
<dbReference type="FunFam" id="3.40.47.10:FF:000019">
    <property type="entry name" value="Polyketide synthase type I"/>
    <property type="match status" value="1"/>
</dbReference>
<dbReference type="InterPro" id="IPR036736">
    <property type="entry name" value="ACP-like_sf"/>
</dbReference>
<dbReference type="SMART" id="SM01294">
    <property type="entry name" value="PKS_PP_betabranch"/>
    <property type="match status" value="1"/>
</dbReference>
<dbReference type="eggNOG" id="COG3321">
    <property type="taxonomic scope" value="Bacteria"/>
</dbReference>
<dbReference type="SUPFAM" id="SSF50129">
    <property type="entry name" value="GroES-like"/>
    <property type="match status" value="1"/>
</dbReference>
<dbReference type="PROSITE" id="PS00012">
    <property type="entry name" value="PHOSPHOPANTETHEINE"/>
    <property type="match status" value="1"/>
</dbReference>
<dbReference type="RefSeq" id="WP_020872759.1">
    <property type="nucleotide sequence ID" value="NC_022785.1"/>
</dbReference>
<dbReference type="SUPFAM" id="SSF51735">
    <property type="entry name" value="NAD(P)-binding Rossmann-fold domains"/>
    <property type="match status" value="3"/>
</dbReference>
<dbReference type="SUPFAM" id="SSF47336">
    <property type="entry name" value="ACP-like"/>
    <property type="match status" value="1"/>
</dbReference>
<dbReference type="CDD" id="cd05195">
    <property type="entry name" value="enoyl_red"/>
    <property type="match status" value="1"/>
</dbReference>
<feature type="region of interest" description="N-terminal hotdog fold" evidence="9">
    <location>
        <begin position="925"/>
        <end position="1045"/>
    </location>
</feature>
<feature type="active site" description="Proton donor; for dehydratase activity" evidence="9">
    <location>
        <position position="1119"/>
    </location>
</feature>
<dbReference type="GO" id="GO:0006633">
    <property type="term" value="P:fatty acid biosynthetic process"/>
    <property type="evidence" value="ECO:0007669"/>
    <property type="project" value="InterPro"/>
</dbReference>
<dbReference type="InterPro" id="IPR013968">
    <property type="entry name" value="PKS_KR"/>
</dbReference>
<protein>
    <submittedName>
        <fullName evidence="13">Type I polyketide synthase</fullName>
    </submittedName>
</protein>
<evidence type="ECO:0000259" key="12">
    <source>
        <dbReference type="PROSITE" id="PS52019"/>
    </source>
</evidence>
<organism evidence="13 14">
    <name type="scientific">Streptomyces rapamycinicus (strain ATCC 29253 / DSM 41530 / NRRL 5491 / AYB-994)</name>
    <name type="common">Streptomyces hygroscopicus (strain ATCC 29253)</name>
    <dbReference type="NCBI Taxonomy" id="1343740"/>
    <lineage>
        <taxon>Bacteria</taxon>
        <taxon>Bacillati</taxon>
        <taxon>Actinomycetota</taxon>
        <taxon>Actinomycetes</taxon>
        <taxon>Kitasatosporales</taxon>
        <taxon>Streptomycetaceae</taxon>
        <taxon>Streptomyces</taxon>
        <taxon>Streptomyces violaceusniger group</taxon>
    </lineage>
</organism>
<keyword evidence="7" id="KW-0511">Multifunctional enzyme</keyword>
<dbReference type="InterPro" id="IPR006162">
    <property type="entry name" value="Ppantetheine_attach_site"/>
</dbReference>
<dbReference type="Gene3D" id="3.40.50.720">
    <property type="entry name" value="NAD(P)-binding Rossmann-like Domain"/>
    <property type="match status" value="1"/>
</dbReference>
<dbReference type="InterPro" id="IPR016035">
    <property type="entry name" value="Acyl_Trfase/lysoPLipase"/>
</dbReference>
<dbReference type="Pfam" id="PF02801">
    <property type="entry name" value="Ketoacyl-synt_C"/>
    <property type="match status" value="1"/>
</dbReference>
<dbReference type="KEGG" id="src:M271_39460"/>
<feature type="domain" description="Ketosynthase family 3 (KS3)" evidence="11">
    <location>
        <begin position="33"/>
        <end position="456"/>
    </location>
</feature>
<dbReference type="PROSITE" id="PS50075">
    <property type="entry name" value="CARRIER"/>
    <property type="match status" value="1"/>
</dbReference>
<dbReference type="PANTHER" id="PTHR43775:SF51">
    <property type="entry name" value="INACTIVE PHENOLPHTHIOCEROL SYNTHESIS POLYKETIDE SYNTHASE TYPE I PKS1-RELATED"/>
    <property type="match status" value="1"/>
</dbReference>
<dbReference type="InterPro" id="IPR049552">
    <property type="entry name" value="PKS_DH_N"/>
</dbReference>
<dbReference type="InterPro" id="IPR018201">
    <property type="entry name" value="Ketoacyl_synth_AS"/>
</dbReference>
<keyword evidence="6" id="KW-0045">Antibiotic biosynthesis</keyword>
<dbReference type="InterPro" id="IPR042104">
    <property type="entry name" value="PKS_dehydratase_sf"/>
</dbReference>
<dbReference type="InterPro" id="IPR050091">
    <property type="entry name" value="PKS_NRPS_Biosynth_Enz"/>
</dbReference>
<evidence type="ECO:0000256" key="8">
    <source>
        <dbReference type="ARBA" id="ARBA00023315"/>
    </source>
</evidence>
<dbReference type="Pfam" id="PF00698">
    <property type="entry name" value="Acyl_transf_1"/>
    <property type="match status" value="1"/>
</dbReference>
<dbReference type="FunFam" id="3.40.50.720:FF:000209">
    <property type="entry name" value="Polyketide synthase Pks12"/>
    <property type="match status" value="1"/>
</dbReference>
<dbReference type="Gene3D" id="3.10.129.110">
    <property type="entry name" value="Polyketide synthase dehydratase"/>
    <property type="match status" value="1"/>
</dbReference>
<keyword evidence="3" id="KW-0596">Phosphopantetheine</keyword>
<dbReference type="InterPro" id="IPR014043">
    <property type="entry name" value="Acyl_transferase_dom"/>
</dbReference>
<dbReference type="GO" id="GO:0016491">
    <property type="term" value="F:oxidoreductase activity"/>
    <property type="evidence" value="ECO:0007669"/>
    <property type="project" value="InterPro"/>
</dbReference>
<dbReference type="SMART" id="SM00822">
    <property type="entry name" value="PKS_KR"/>
    <property type="match status" value="1"/>
</dbReference>
<dbReference type="Pfam" id="PF21089">
    <property type="entry name" value="PKS_DH_N"/>
    <property type="match status" value="1"/>
</dbReference>
<dbReference type="HOGENOM" id="CLU_000022_35_5_11"/>
<dbReference type="Pfam" id="PF16197">
    <property type="entry name" value="KAsynt_C_assoc"/>
    <property type="match status" value="1"/>
</dbReference>
<dbReference type="SUPFAM" id="SSF55048">
    <property type="entry name" value="Probable ACP-binding domain of malonyl-CoA ACP transacylase"/>
    <property type="match status" value="1"/>
</dbReference>
<dbReference type="Gene3D" id="3.90.180.10">
    <property type="entry name" value="Medium-chain alcohol dehydrogenases, catalytic domain"/>
    <property type="match status" value="1"/>
</dbReference>
<dbReference type="InterPro" id="IPR014031">
    <property type="entry name" value="Ketoacyl_synth_C"/>
</dbReference>
<dbReference type="GO" id="GO:0004315">
    <property type="term" value="F:3-oxoacyl-[acyl-carrier-protein] synthase activity"/>
    <property type="evidence" value="ECO:0007669"/>
    <property type="project" value="InterPro"/>
</dbReference>
<dbReference type="InterPro" id="IPR001227">
    <property type="entry name" value="Ac_transferase_dom_sf"/>
</dbReference>
<comment type="cofactor">
    <cofactor evidence="1">
        <name>pantetheine 4'-phosphate</name>
        <dbReference type="ChEBI" id="CHEBI:47942"/>
    </cofactor>
</comment>
<dbReference type="PROSITE" id="PS00606">
    <property type="entry name" value="KS3_1"/>
    <property type="match status" value="1"/>
</dbReference>
<dbReference type="GO" id="GO:0004312">
    <property type="term" value="F:fatty acid synthase activity"/>
    <property type="evidence" value="ECO:0007669"/>
    <property type="project" value="TreeGrafter"/>
</dbReference>
<dbReference type="SMART" id="SM00823">
    <property type="entry name" value="PKS_PP"/>
    <property type="match status" value="1"/>
</dbReference>
<dbReference type="Pfam" id="PF00109">
    <property type="entry name" value="ketoacyl-synt"/>
    <property type="match status" value="1"/>
</dbReference>
<dbReference type="Pfam" id="PF08240">
    <property type="entry name" value="ADH_N"/>
    <property type="match status" value="1"/>
</dbReference>
<dbReference type="SMART" id="SM00827">
    <property type="entry name" value="PKS_AT"/>
    <property type="match status" value="1"/>
</dbReference>
<keyword evidence="8" id="KW-0012">Acyltransferase</keyword>
<evidence type="ECO:0000256" key="3">
    <source>
        <dbReference type="ARBA" id="ARBA00022450"/>
    </source>
</evidence>
<dbReference type="EMBL" id="QYCY01000001">
    <property type="protein sequence ID" value="RLV77526.1"/>
    <property type="molecule type" value="Genomic_DNA"/>
</dbReference>
<evidence type="ECO:0000259" key="10">
    <source>
        <dbReference type="PROSITE" id="PS50075"/>
    </source>
</evidence>
<evidence type="ECO:0000259" key="11">
    <source>
        <dbReference type="PROSITE" id="PS52004"/>
    </source>
</evidence>
<dbReference type="InterPro" id="IPR020806">
    <property type="entry name" value="PKS_PP-bd"/>
</dbReference>
<feature type="active site" description="Proton acceptor; for dehydratase activity" evidence="9">
    <location>
        <position position="957"/>
    </location>
</feature>
<dbReference type="SMART" id="SM00826">
    <property type="entry name" value="PKS_DH"/>
    <property type="match status" value="1"/>
</dbReference>
<evidence type="ECO:0000313" key="14">
    <source>
        <dbReference type="Proteomes" id="UP000281594"/>
    </source>
</evidence>
<dbReference type="Pfam" id="PF08659">
    <property type="entry name" value="KR"/>
    <property type="match status" value="1"/>
</dbReference>
<dbReference type="InterPro" id="IPR011032">
    <property type="entry name" value="GroES-like_sf"/>
</dbReference>
<dbReference type="SMART" id="SM00829">
    <property type="entry name" value="PKS_ER"/>
    <property type="match status" value="1"/>
</dbReference>
<gene>
    <name evidence="13" type="ORF">D3C57_104115</name>
</gene>
<dbReference type="CDD" id="cd08956">
    <property type="entry name" value="KR_3_FAS_SDR_x"/>
    <property type="match status" value="1"/>
</dbReference>
<evidence type="ECO:0000256" key="1">
    <source>
        <dbReference type="ARBA" id="ARBA00001957"/>
    </source>
</evidence>
<comment type="pathway">
    <text evidence="2">Antibiotic biosynthesis.</text>
</comment>
<dbReference type="InterPro" id="IPR013154">
    <property type="entry name" value="ADH-like_N"/>
</dbReference>
<dbReference type="InterPro" id="IPR015083">
    <property type="entry name" value="NorB/c/GfsB-D-like_docking"/>
</dbReference>
<evidence type="ECO:0000256" key="5">
    <source>
        <dbReference type="ARBA" id="ARBA00022679"/>
    </source>
</evidence>
<dbReference type="Pfam" id="PF00550">
    <property type="entry name" value="PP-binding"/>
    <property type="match status" value="1"/>
</dbReference>
<dbReference type="Proteomes" id="UP000281594">
    <property type="component" value="Unassembled WGS sequence"/>
</dbReference>
<evidence type="ECO:0000256" key="6">
    <source>
        <dbReference type="ARBA" id="ARBA00023194"/>
    </source>
</evidence>
<dbReference type="Gene3D" id="1.10.1200.10">
    <property type="entry name" value="ACP-like"/>
    <property type="match status" value="1"/>
</dbReference>
<dbReference type="InterPro" id="IPR020807">
    <property type="entry name" value="PKS_DH"/>
</dbReference>
<comment type="caution">
    <text evidence="13">The sequence shown here is derived from an EMBL/GenBank/DDBJ whole genome shotgun (WGS) entry which is preliminary data.</text>
</comment>
<accession>A0A0A0NVW9</accession>
<dbReference type="Pfam" id="PF08990">
    <property type="entry name" value="Docking"/>
    <property type="match status" value="1"/>
</dbReference>
<dbReference type="SMART" id="SM00825">
    <property type="entry name" value="PKS_KS"/>
    <property type="match status" value="1"/>
</dbReference>
<dbReference type="STRING" id="1343740.M271_39460"/>
<dbReference type="InterPro" id="IPR009081">
    <property type="entry name" value="PP-bd_ACP"/>
</dbReference>
<dbReference type="PROSITE" id="PS52019">
    <property type="entry name" value="PKS_MFAS_DH"/>
    <property type="match status" value="1"/>
</dbReference>
<evidence type="ECO:0000256" key="2">
    <source>
        <dbReference type="ARBA" id="ARBA00004792"/>
    </source>
</evidence>
<dbReference type="PANTHER" id="PTHR43775">
    <property type="entry name" value="FATTY ACID SYNTHASE"/>
    <property type="match status" value="1"/>
</dbReference>
<feature type="domain" description="Carrier" evidence="10">
    <location>
        <begin position="1989"/>
        <end position="2064"/>
    </location>
</feature>
<dbReference type="Gene3D" id="3.30.70.3290">
    <property type="match status" value="1"/>
</dbReference>
<dbReference type="InterPro" id="IPR016039">
    <property type="entry name" value="Thiolase-like"/>
</dbReference>
<evidence type="ECO:0000256" key="4">
    <source>
        <dbReference type="ARBA" id="ARBA00022553"/>
    </source>
</evidence>
<dbReference type="Gene3D" id="3.40.47.10">
    <property type="match status" value="1"/>
</dbReference>
<dbReference type="Pfam" id="PF13602">
    <property type="entry name" value="ADH_zinc_N_2"/>
    <property type="match status" value="1"/>
</dbReference>
<dbReference type="CDD" id="cd00833">
    <property type="entry name" value="PKS"/>
    <property type="match status" value="1"/>
</dbReference>
<dbReference type="Gene3D" id="3.40.50.11460">
    <property type="match status" value="1"/>
</dbReference>
<evidence type="ECO:0000313" key="13">
    <source>
        <dbReference type="EMBL" id="RLV77526.1"/>
    </source>
</evidence>
<dbReference type="InterPro" id="IPR036291">
    <property type="entry name" value="NAD(P)-bd_dom_sf"/>
</dbReference>
<dbReference type="InterPro" id="IPR049551">
    <property type="entry name" value="PKS_DH_C"/>
</dbReference>
<dbReference type="InterPro" id="IPR016036">
    <property type="entry name" value="Malonyl_transacylase_ACP-bd"/>
</dbReference>
<dbReference type="GO" id="GO:0031177">
    <property type="term" value="F:phosphopantetheine binding"/>
    <property type="evidence" value="ECO:0007669"/>
    <property type="project" value="InterPro"/>
</dbReference>
<sequence>MSEVDKLRDYLKRAINDGRQLQSRLRRLEESMREPVAIVGMGCRFPGGAESPEDFWRLLAEGADTMSGFPADRGWDVAGTPDPGPGAAAPGFARVGGFLAGAGDFDAEFFGISPREALGTDPQQRLLLETCWEALEDAGIDPASLRGTDTGVYAGVITSGYRVGAQDAGGGYGLTGTMASVASGRVAYCLGLQGPAVSVDTACSSSLTAIHLAAQALRSGECGVALAGGVTVMATPSAFAEFARQRVLGTDGRCKPFAEAADGTGWGEGVGVLVLERLSDARRLGHRVLAVVAGSAINQDGASNGLSAPNGPSQQRVIRQALASARLQPGDIDVVEAHGTGTALGDPIEAQALLATYGQDRPEGRPLWLGSVKSNIGHTQAAAGVAGVIKMVQAMRHGMLPQTLHVDAPSSHVDWSAGAVELLTRARPWEAGPRPRRAGVSSFGISGTNVHLILEQPPQDALAEYEPETGTEPPAGPAVWVLSARSGPALAARAGQLRAFAAARPQMTVHDVAFSLATTRATGLPRRLAVTGSDREELLAGLAAAAEGQDAPGTVTGKAGEHARPVFVFAGQGGQWVGMGLQLWDEEPVFAAAMERCAAALEPFVAWRLREALGDAELLARVDVVQPALWSVMVSLAALWRAAGVEPAAVVGSSQGEIAAACAAGGLSLEDGARVVALRSRALAEHLAGAGGMVSVPAGLEEVREWIARWGQDLSVAAVNGPRQVVVAGTAAACAQFADAHAERGARAVATDVAGHTAQAEVVKERLAGELAGLAPVSGSVPFYSTVEAAVVDTAGLDSGYWYRNLREPVRLGEVIAALAAEGHRVFVEVSPHPVLGMAVAQGGEDLEAAASLQRGDGGRGRWLTALAGAWAAGAEVDWAAVTADEGKARRVALPTYPFQRERYWPKAVAGRGDAVSAGQQRSGHALLAAAVWLAEGDGLVLTGRLSLAAAPWLADHAVHGVVLLPGTAFVDLAMHAGDLAGCAVLEELTLQEPLVLSGQGGVQLQVRVSGRDGGQRTVTISSREGEGEWALHAVGVLAPVDSEPAPAPLGAWPPAGAESVPVGDAYERLAGRGYQYGPVFRGLRQVWRAADTVYAEVELPESTEADPAGFGLHPALLDAGLHGAVVASSNGAADGSGGGGTGLPFAWSGVRLLAGGARHLRVVLAPGPGGVAVTAFDAVGEPVLQARSLVLREVASGQLGGLGRMARQSLFTVDWAALPASQAPAARVRWARHGEMAGSDVAPVMVAVVPAAPSGASAPRAAQLAAATVLGWVREWLADPGTDDSRLVVWTQGAAAGQDLPGAAVAGLVRSAQTEHPGRLLLVDVDPSADVDPGRDADVDTVLAAVLDAGEPDIRISSGDRGVEVFGRRLARAGAGAGELALPGGSDWRVEVTRPGDLGSAAVIDAPKADVELSAGQVRVGLRAAGVNFRDVMYGLGVVDDGRVLGGEGAGVVLETGPEVRGLTVGQSVMGLVQGWGPVGVADARLLAPIPRGWSFQQAAGVPVGFLTAFYGLRDLAQAGPGQRVLIHAGTGGVGTAAVQLAKAWGLEVFATASPAKQHALRAMGVEESHIASTRDLAFCERFLAVTGGEGMDVVVNALAGEFTDASLRLLPRGGRFVEMGKTDIRDPEQVAQTYPGVAYQAFDTMDAGAPRVAEMLAELGAMFEAGTLTPPPVTCFELSQAVAALRHLQAARHIGKVVVNVPAEWDPHGTVLVTGGTGALGGELARHLAGSRGMRHLLLMSRRGPAAPGAARLAADLAGSGAEVRVQAGDAADRTALASVLDRVAALRPLTAVVHAAGVIDDATVESLTPARMVPVLAAKADAAWNLHELTEGASLAGFVLYSSAAAVMGSPGQGSYAAANAFLDALAVHRRDRHLTGQSLAWGLWDQTSEMSGHLDGLALTRLRRGGIEPMTTAQGLALFDAATALGTPQPMPARLDLTAPTRAGNPLLSGLTAGVPARPNAAAAVAAGGGMATRLAGLSPADREHEVLQAVQAAIAVVLGHATPGDIDPERRIRDMGIDSLTALELRNRLATETGLTLPATLVFDHPTPAELARHLAGKFDDESAPDAGESAGDPAEGIVSQFARLETALAKGADVDDELRTYARSRLLALLDMVG</sequence>
<dbReference type="SUPFAM" id="SSF53901">
    <property type="entry name" value="Thiolase-like"/>
    <property type="match status" value="1"/>
</dbReference>